<evidence type="ECO:0000313" key="2">
    <source>
        <dbReference type="EMBL" id="RYN54483.1"/>
    </source>
</evidence>
<dbReference type="AlphaFoldDB" id="A0A4Q4MLN1"/>
<dbReference type="EMBL" id="PDXA01000010">
    <property type="protein sequence ID" value="RYN54483.1"/>
    <property type="molecule type" value="Genomic_DNA"/>
</dbReference>
<protein>
    <submittedName>
        <fullName evidence="2">Uncharacterized protein</fullName>
    </submittedName>
</protein>
<proteinExistence type="predicted"/>
<feature type="region of interest" description="Disordered" evidence="1">
    <location>
        <begin position="1"/>
        <end position="97"/>
    </location>
</feature>
<accession>A0A4Q4MLN1</accession>
<name>A0A4Q4MLN1_9PLEO</name>
<evidence type="ECO:0000313" key="3">
    <source>
        <dbReference type="Proteomes" id="UP000292402"/>
    </source>
</evidence>
<feature type="compositionally biased region" description="Polar residues" evidence="1">
    <location>
        <begin position="84"/>
        <end position="95"/>
    </location>
</feature>
<reference evidence="3" key="1">
    <citation type="journal article" date="2019" name="bioRxiv">
        <title>Genomics, evolutionary history and diagnostics of the Alternaria alternata species group including apple and Asian pear pathotypes.</title>
        <authorList>
            <person name="Armitage A.D."/>
            <person name="Cockerton H.M."/>
            <person name="Sreenivasaprasad S."/>
            <person name="Woodhall J.W."/>
            <person name="Lane C.R."/>
            <person name="Harrison R.J."/>
            <person name="Clarkson J.P."/>
        </authorList>
    </citation>
    <scope>NUCLEOTIDE SEQUENCE [LARGE SCALE GENOMIC DNA]</scope>
    <source>
        <strain evidence="3">FERA 1082</strain>
    </source>
</reference>
<comment type="caution">
    <text evidence="2">The sequence shown here is derived from an EMBL/GenBank/DDBJ whole genome shotgun (WGS) entry which is preliminary data.</text>
</comment>
<gene>
    <name evidence="2" type="ORF">AA0114_g3835</name>
</gene>
<sequence>MTPTPTPPGHGLSHRHTFPAKLEPRQGETPSSTSPRPHFFRDQPNENISSSRTDPRIPGAAGLFTQTSHRSITETPDQRGRQRPTASRSVNSIDAQIQAPIMPHNSQSHNSQHGILHVVHWPHSTQTLALATQTTQSIDDRTPTAESPQMYQDDIHMRLSRTGSSASEMSEMEWHMGPF</sequence>
<organism evidence="2 3">
    <name type="scientific">Alternaria tenuissima</name>
    <dbReference type="NCBI Taxonomy" id="119927"/>
    <lineage>
        <taxon>Eukaryota</taxon>
        <taxon>Fungi</taxon>
        <taxon>Dikarya</taxon>
        <taxon>Ascomycota</taxon>
        <taxon>Pezizomycotina</taxon>
        <taxon>Dothideomycetes</taxon>
        <taxon>Pleosporomycetidae</taxon>
        <taxon>Pleosporales</taxon>
        <taxon>Pleosporineae</taxon>
        <taxon>Pleosporaceae</taxon>
        <taxon>Alternaria</taxon>
        <taxon>Alternaria sect. Alternaria</taxon>
        <taxon>Alternaria alternata complex</taxon>
    </lineage>
</organism>
<evidence type="ECO:0000256" key="1">
    <source>
        <dbReference type="SAM" id="MobiDB-lite"/>
    </source>
</evidence>
<dbReference type="Proteomes" id="UP000292402">
    <property type="component" value="Unassembled WGS sequence"/>
</dbReference>
<feature type="compositionally biased region" description="Polar residues" evidence="1">
    <location>
        <begin position="64"/>
        <end position="75"/>
    </location>
</feature>